<dbReference type="NCBIfam" id="TIGR00374">
    <property type="entry name" value="flippase-like domain"/>
    <property type="match status" value="1"/>
</dbReference>
<evidence type="ECO:0000256" key="1">
    <source>
        <dbReference type="ARBA" id="ARBA00004651"/>
    </source>
</evidence>
<evidence type="ECO:0008006" key="9">
    <source>
        <dbReference type="Google" id="ProtNLM"/>
    </source>
</evidence>
<dbReference type="Proteomes" id="UP000249248">
    <property type="component" value="Unassembled WGS sequence"/>
</dbReference>
<feature type="transmembrane region" description="Helical" evidence="6">
    <location>
        <begin position="256"/>
        <end position="274"/>
    </location>
</feature>
<evidence type="ECO:0000313" key="7">
    <source>
        <dbReference type="EMBL" id="PZE16994.1"/>
    </source>
</evidence>
<dbReference type="AlphaFoldDB" id="A0A2W1MZY8"/>
<sequence>MKKVLINLLKVGVPLALGIYLIWYFYDIMDEDEKTALFQHVRTANYGWIFVSLLFGLASHISRSIRWRYLVEPLGKRIGFWNSYHAIMIGYFVNLFIPRAGEATRAVVLSKTEKVPFAKLFGTIIAERAVDLLFLGIVCLVTIYFQYENIDLIRSRMEVLNTELSANNPADTGWGVKEYVLLILFLGVVGLIGLIILKPNFREKVVSLLKGFLEGGLSIFRTKNPIKFTFHSIFIWVMYLSMFGISFWALPETRDMPIGGILAGFVAGTIGLIIVQGGIGVYQALVALVITTYLYPEFDKPIHSVGLALGWIIWLSQNLMILVLGLISYLINIKNVTITKDENTEQTAP</sequence>
<dbReference type="PANTHER" id="PTHR39087">
    <property type="entry name" value="UPF0104 MEMBRANE PROTEIN MJ1595"/>
    <property type="match status" value="1"/>
</dbReference>
<gene>
    <name evidence="7" type="ORF">DNU06_09595</name>
</gene>
<evidence type="ECO:0000256" key="5">
    <source>
        <dbReference type="ARBA" id="ARBA00023136"/>
    </source>
</evidence>
<evidence type="ECO:0000313" key="8">
    <source>
        <dbReference type="Proteomes" id="UP000249248"/>
    </source>
</evidence>
<organism evidence="7 8">
    <name type="scientific">Putridiphycobacter roseus</name>
    <dbReference type="NCBI Taxonomy" id="2219161"/>
    <lineage>
        <taxon>Bacteria</taxon>
        <taxon>Pseudomonadati</taxon>
        <taxon>Bacteroidota</taxon>
        <taxon>Flavobacteriia</taxon>
        <taxon>Flavobacteriales</taxon>
        <taxon>Crocinitomicaceae</taxon>
        <taxon>Putridiphycobacter</taxon>
    </lineage>
</organism>
<dbReference type="Pfam" id="PF03706">
    <property type="entry name" value="LPG_synthase_TM"/>
    <property type="match status" value="1"/>
</dbReference>
<keyword evidence="5 6" id="KW-0472">Membrane</keyword>
<reference evidence="7 8" key="1">
    <citation type="submission" date="2018-06" db="EMBL/GenBank/DDBJ databases">
        <title>The draft genome sequence of Crocinitomix sp. SM1701.</title>
        <authorList>
            <person name="Zhang X."/>
        </authorList>
    </citation>
    <scope>NUCLEOTIDE SEQUENCE [LARGE SCALE GENOMIC DNA]</scope>
    <source>
        <strain evidence="7 8">SM1701</strain>
    </source>
</reference>
<feature type="transmembrane region" description="Helical" evidence="6">
    <location>
        <begin position="179"/>
        <end position="197"/>
    </location>
</feature>
<accession>A0A2W1MZY8</accession>
<evidence type="ECO:0000256" key="2">
    <source>
        <dbReference type="ARBA" id="ARBA00022475"/>
    </source>
</evidence>
<evidence type="ECO:0000256" key="6">
    <source>
        <dbReference type="SAM" id="Phobius"/>
    </source>
</evidence>
<protein>
    <recommendedName>
        <fullName evidence="9">TIGR00374 family protein</fullName>
    </recommendedName>
</protein>
<feature type="transmembrane region" description="Helical" evidence="6">
    <location>
        <begin position="129"/>
        <end position="147"/>
    </location>
</feature>
<dbReference type="EMBL" id="QKSB01000005">
    <property type="protein sequence ID" value="PZE16994.1"/>
    <property type="molecule type" value="Genomic_DNA"/>
</dbReference>
<evidence type="ECO:0000256" key="4">
    <source>
        <dbReference type="ARBA" id="ARBA00022989"/>
    </source>
</evidence>
<comment type="caution">
    <text evidence="7">The sequence shown here is derived from an EMBL/GenBank/DDBJ whole genome shotgun (WGS) entry which is preliminary data.</text>
</comment>
<feature type="transmembrane region" description="Helical" evidence="6">
    <location>
        <begin position="7"/>
        <end position="26"/>
    </location>
</feature>
<dbReference type="OrthoDB" id="9812094at2"/>
<feature type="transmembrane region" description="Helical" evidence="6">
    <location>
        <begin position="308"/>
        <end position="331"/>
    </location>
</feature>
<evidence type="ECO:0000256" key="3">
    <source>
        <dbReference type="ARBA" id="ARBA00022692"/>
    </source>
</evidence>
<keyword evidence="4 6" id="KW-1133">Transmembrane helix</keyword>
<feature type="transmembrane region" description="Helical" evidence="6">
    <location>
        <begin position="46"/>
        <end position="62"/>
    </location>
</feature>
<comment type="subcellular location">
    <subcellularLocation>
        <location evidence="1">Cell membrane</location>
        <topology evidence="1">Multi-pass membrane protein</topology>
    </subcellularLocation>
</comment>
<keyword evidence="8" id="KW-1185">Reference proteome</keyword>
<dbReference type="PANTHER" id="PTHR39087:SF2">
    <property type="entry name" value="UPF0104 MEMBRANE PROTEIN MJ1595"/>
    <property type="match status" value="1"/>
</dbReference>
<keyword evidence="3 6" id="KW-0812">Transmembrane</keyword>
<proteinExistence type="predicted"/>
<dbReference type="GO" id="GO:0005886">
    <property type="term" value="C:plasma membrane"/>
    <property type="evidence" value="ECO:0007669"/>
    <property type="project" value="UniProtKB-SubCell"/>
</dbReference>
<dbReference type="InterPro" id="IPR022791">
    <property type="entry name" value="L-PG_synthase/AglD"/>
</dbReference>
<keyword evidence="2" id="KW-1003">Cell membrane</keyword>
<dbReference type="RefSeq" id="WP_111063080.1">
    <property type="nucleotide sequence ID" value="NZ_JBHUCU010000032.1"/>
</dbReference>
<name>A0A2W1MZY8_9FLAO</name>
<feature type="transmembrane region" description="Helical" evidence="6">
    <location>
        <begin position="228"/>
        <end position="250"/>
    </location>
</feature>